<dbReference type="InterPro" id="IPR011333">
    <property type="entry name" value="SKP1/BTB/POZ_sf"/>
</dbReference>
<dbReference type="Proteomes" id="UP000606974">
    <property type="component" value="Unassembled WGS sequence"/>
</dbReference>
<dbReference type="AlphaFoldDB" id="A0A8H7DZ33"/>
<sequence length="323" mass="36307">MDPKKHLPSDAYTVGLIYVKHLETHATTVMLDEEYDLLDTSRFADFTINCGGYSWKAHRAMIVPASGYFARLCHGQFKEASNQSVTLEEDDPQMVARLIVFLYSRTYPMTGKDAKKSADSVRRLLASNDQAYRDQSEDEKLLTFHASLYGVADKFECHELKELCQNAYIWGLHGSFSIPDFISSIKVVYETTPETDIGLRKWAVFVAQGYKAMLQSHPSFKALFMSTPDFGWELATAYTEDQKYWCTRCEADTLQDYACICGQNGICLGNDDCILESSEFWCGECGTFGSINPGSLSAACDNPRSRFKVASADEALENALKRM</sequence>
<dbReference type="SUPFAM" id="SSF54695">
    <property type="entry name" value="POZ domain"/>
    <property type="match status" value="1"/>
</dbReference>
<dbReference type="OrthoDB" id="6359816at2759"/>
<dbReference type="CDD" id="cd18186">
    <property type="entry name" value="BTB_POZ_ZBTB_KLHL-like"/>
    <property type="match status" value="1"/>
</dbReference>
<proteinExistence type="predicted"/>
<accession>A0A8H7DZ33</accession>
<feature type="domain" description="BTB" evidence="1">
    <location>
        <begin position="44"/>
        <end position="111"/>
    </location>
</feature>
<evidence type="ECO:0000259" key="1">
    <source>
        <dbReference type="PROSITE" id="PS50097"/>
    </source>
</evidence>
<dbReference type="PROSITE" id="PS50097">
    <property type="entry name" value="BTB"/>
    <property type="match status" value="1"/>
</dbReference>
<dbReference type="EMBL" id="JAACFV010000132">
    <property type="protein sequence ID" value="KAF7504609.1"/>
    <property type="molecule type" value="Genomic_DNA"/>
</dbReference>
<evidence type="ECO:0000313" key="2">
    <source>
        <dbReference type="EMBL" id="KAF7504609.1"/>
    </source>
</evidence>
<keyword evidence="3" id="KW-1185">Reference proteome</keyword>
<dbReference type="Pfam" id="PF00651">
    <property type="entry name" value="BTB"/>
    <property type="match status" value="1"/>
</dbReference>
<evidence type="ECO:0000313" key="3">
    <source>
        <dbReference type="Proteomes" id="UP000606974"/>
    </source>
</evidence>
<gene>
    <name evidence="2" type="ORF">GJ744_002036</name>
</gene>
<protein>
    <recommendedName>
        <fullName evidence="1">BTB domain-containing protein</fullName>
    </recommendedName>
</protein>
<dbReference type="PANTHER" id="PTHR47843">
    <property type="entry name" value="BTB DOMAIN-CONTAINING PROTEIN-RELATED"/>
    <property type="match status" value="1"/>
</dbReference>
<dbReference type="Gene3D" id="3.30.710.10">
    <property type="entry name" value="Potassium Channel Kv1.1, Chain A"/>
    <property type="match status" value="1"/>
</dbReference>
<organism evidence="2 3">
    <name type="scientific">Endocarpon pusillum</name>
    <dbReference type="NCBI Taxonomy" id="364733"/>
    <lineage>
        <taxon>Eukaryota</taxon>
        <taxon>Fungi</taxon>
        <taxon>Dikarya</taxon>
        <taxon>Ascomycota</taxon>
        <taxon>Pezizomycotina</taxon>
        <taxon>Eurotiomycetes</taxon>
        <taxon>Chaetothyriomycetidae</taxon>
        <taxon>Verrucariales</taxon>
        <taxon>Verrucariaceae</taxon>
        <taxon>Endocarpon</taxon>
    </lineage>
</organism>
<comment type="caution">
    <text evidence="2">The sequence shown here is derived from an EMBL/GenBank/DDBJ whole genome shotgun (WGS) entry which is preliminary data.</text>
</comment>
<name>A0A8H7DZ33_9EURO</name>
<reference evidence="2" key="1">
    <citation type="submission" date="2020-02" db="EMBL/GenBank/DDBJ databases">
        <authorList>
            <person name="Palmer J.M."/>
        </authorList>
    </citation>
    <scope>NUCLEOTIDE SEQUENCE</scope>
    <source>
        <strain evidence="2">EPUS1.4</strain>
        <tissue evidence="2">Thallus</tissue>
    </source>
</reference>
<dbReference type="InterPro" id="IPR000210">
    <property type="entry name" value="BTB/POZ_dom"/>
</dbReference>
<dbReference type="PANTHER" id="PTHR47843:SF5">
    <property type="entry name" value="BTB_POZ DOMAIN PROTEIN"/>
    <property type="match status" value="1"/>
</dbReference>